<proteinExistence type="predicted"/>
<gene>
    <name evidence="1" type="ORF">DSCW_07560</name>
</gene>
<evidence type="ECO:0000313" key="2">
    <source>
        <dbReference type="Proteomes" id="UP000427769"/>
    </source>
</evidence>
<protein>
    <submittedName>
        <fullName evidence="1">Uncharacterized protein</fullName>
    </submittedName>
</protein>
<keyword evidence="2" id="KW-1185">Reference proteome</keyword>
<dbReference type="AlphaFoldDB" id="A0A5K7YZC4"/>
<dbReference type="Proteomes" id="UP000427769">
    <property type="component" value="Chromosome"/>
</dbReference>
<dbReference type="RefSeq" id="WP_155302456.1">
    <property type="nucleotide sequence ID" value="NZ_AP021875.1"/>
</dbReference>
<dbReference type="KEGG" id="dwd:DSCW_07560"/>
<accession>A0A5K7YZC4</accession>
<dbReference type="EMBL" id="AP021875">
    <property type="protein sequence ID" value="BBO73339.1"/>
    <property type="molecule type" value="Genomic_DNA"/>
</dbReference>
<name>A0A5K7YZC4_9BACT</name>
<reference evidence="1 2" key="1">
    <citation type="submission" date="2019-11" db="EMBL/GenBank/DDBJ databases">
        <title>Comparative genomics of hydrocarbon-degrading Desulfosarcina strains.</title>
        <authorList>
            <person name="Watanabe M."/>
            <person name="Kojima H."/>
            <person name="Fukui M."/>
        </authorList>
    </citation>
    <scope>NUCLEOTIDE SEQUENCE [LARGE SCALE GENOMIC DNA]</scope>
    <source>
        <strain evidence="1 2">PP31</strain>
    </source>
</reference>
<organism evidence="1 2">
    <name type="scientific">Desulfosarcina widdelii</name>
    <dbReference type="NCBI Taxonomy" id="947919"/>
    <lineage>
        <taxon>Bacteria</taxon>
        <taxon>Pseudomonadati</taxon>
        <taxon>Thermodesulfobacteriota</taxon>
        <taxon>Desulfobacteria</taxon>
        <taxon>Desulfobacterales</taxon>
        <taxon>Desulfosarcinaceae</taxon>
        <taxon>Desulfosarcina</taxon>
    </lineage>
</organism>
<sequence>MKSTKENHLIDDFDLMLGFVKALTFNMGGEESEYTHIILHDVLDKLDEFKEIHLDPWQKKDFPVHP</sequence>
<evidence type="ECO:0000313" key="1">
    <source>
        <dbReference type="EMBL" id="BBO73339.1"/>
    </source>
</evidence>